<sequence>MAARQDTTLAVINAAMNQFRREYDVEVDTILKEAQENQRRVEREALKINRCYSVDDAIFNTLGSLNTREVSRLVQEQYSNHNVMQATSCLVGSILNPRDGELSTAERKRYYFIPKRRIGEKSVFGIALETSLLDIEGLFVLKAPRDPNDVTLSHEAVVGLFSINRLREYVPNFAYTLGAFGCTAPIVNNRTAKVEGWCSSDQAKDSPVLYIALENIKSISFTEFLKTGSADDFVKYLVQILYALNVAYTRINFTHYDLHPGNILLRKLPRVTQIRYGSNAYINTEYIPTIIDFGFSHVVENGMDLGHFGQEIYGVNYNAAYPMFDVYKLLLMCGEQARLAGNTAILNVVANLYTFFNKKDNINTALTEQRPLYYSLPRLPYYVNVTYGQFLGQIDVRVNYMRQPWFSKVPGPNLLQCNLQACQSVGSSLREFGLGTIAPDVDSIVSYIDIRTKLERDGRTDLIQQLDSSDNLFNLFRTTLDETLDQSSKLVIDAQAFKPRRLPRNVNELLKTSEVEAHQNNVDEFSRLNFRFKDIDITGHSLRRFVQIFGEDRLSEYIPKLNRIVDNITILTNTLTPQIVEYLEDSRMVRSLYSRFLSAIFRAPRDERSYRRGQMSWYTKDFPKTLRDINPSFI</sequence>
<evidence type="ECO:0000313" key="2">
    <source>
        <dbReference type="EMBL" id="QHS93136.1"/>
    </source>
</evidence>
<dbReference type="GO" id="GO:0004672">
    <property type="term" value="F:protein kinase activity"/>
    <property type="evidence" value="ECO:0007669"/>
    <property type="project" value="InterPro"/>
</dbReference>
<evidence type="ECO:0000259" key="1">
    <source>
        <dbReference type="PROSITE" id="PS50011"/>
    </source>
</evidence>
<name>A0A6C0BLS3_9ZZZZ</name>
<reference evidence="2" key="1">
    <citation type="journal article" date="2020" name="Nature">
        <title>Giant virus diversity and host interactions through global metagenomics.</title>
        <authorList>
            <person name="Schulz F."/>
            <person name="Roux S."/>
            <person name="Paez-Espino D."/>
            <person name="Jungbluth S."/>
            <person name="Walsh D.A."/>
            <person name="Denef V.J."/>
            <person name="McMahon K.D."/>
            <person name="Konstantinidis K.T."/>
            <person name="Eloe-Fadrosh E.A."/>
            <person name="Kyrpides N.C."/>
            <person name="Woyke T."/>
        </authorList>
    </citation>
    <scope>NUCLEOTIDE SEQUENCE</scope>
    <source>
        <strain evidence="2">GVMAG-M-3300017651-5</strain>
    </source>
</reference>
<accession>A0A6C0BLS3</accession>
<proteinExistence type="predicted"/>
<dbReference type="PROSITE" id="PS50011">
    <property type="entry name" value="PROTEIN_KINASE_DOM"/>
    <property type="match status" value="1"/>
</dbReference>
<protein>
    <recommendedName>
        <fullName evidence="1">Protein kinase domain-containing protein</fullName>
    </recommendedName>
</protein>
<organism evidence="2">
    <name type="scientific">viral metagenome</name>
    <dbReference type="NCBI Taxonomy" id="1070528"/>
    <lineage>
        <taxon>unclassified sequences</taxon>
        <taxon>metagenomes</taxon>
        <taxon>organismal metagenomes</taxon>
    </lineage>
</organism>
<dbReference type="Gene3D" id="1.10.510.10">
    <property type="entry name" value="Transferase(Phosphotransferase) domain 1"/>
    <property type="match status" value="1"/>
</dbReference>
<dbReference type="GO" id="GO:0005524">
    <property type="term" value="F:ATP binding"/>
    <property type="evidence" value="ECO:0007669"/>
    <property type="project" value="InterPro"/>
</dbReference>
<dbReference type="EMBL" id="MN739197">
    <property type="protein sequence ID" value="QHS93136.1"/>
    <property type="molecule type" value="Genomic_DNA"/>
</dbReference>
<dbReference type="InterPro" id="IPR008790">
    <property type="entry name" value="Poxvirus_ser/thr_kinase"/>
</dbReference>
<dbReference type="InterPro" id="IPR000719">
    <property type="entry name" value="Prot_kinase_dom"/>
</dbReference>
<dbReference type="Pfam" id="PF05445">
    <property type="entry name" value="Pox_ser-thr_kin"/>
    <property type="match status" value="1"/>
</dbReference>
<dbReference type="SUPFAM" id="SSF56112">
    <property type="entry name" value="Protein kinase-like (PK-like)"/>
    <property type="match status" value="1"/>
</dbReference>
<feature type="domain" description="Protein kinase" evidence="1">
    <location>
        <begin position="56"/>
        <end position="473"/>
    </location>
</feature>
<dbReference type="AlphaFoldDB" id="A0A6C0BLS3"/>
<dbReference type="InterPro" id="IPR011009">
    <property type="entry name" value="Kinase-like_dom_sf"/>
</dbReference>